<gene>
    <name evidence="3" type="ORF">TELCIR_07296</name>
</gene>
<protein>
    <submittedName>
        <fullName evidence="3">Uncharacterized protein</fullName>
    </submittedName>
</protein>
<dbReference type="PANTHER" id="PTHR11080:SF2">
    <property type="entry name" value="LD05707P"/>
    <property type="match status" value="1"/>
</dbReference>
<organism evidence="3 4">
    <name type="scientific">Teladorsagia circumcincta</name>
    <name type="common">Brown stomach worm</name>
    <name type="synonym">Ostertagia circumcincta</name>
    <dbReference type="NCBI Taxonomy" id="45464"/>
    <lineage>
        <taxon>Eukaryota</taxon>
        <taxon>Metazoa</taxon>
        <taxon>Ecdysozoa</taxon>
        <taxon>Nematoda</taxon>
        <taxon>Chromadorea</taxon>
        <taxon>Rhabditida</taxon>
        <taxon>Rhabditina</taxon>
        <taxon>Rhabditomorpha</taxon>
        <taxon>Strongyloidea</taxon>
        <taxon>Trichostrongylidae</taxon>
        <taxon>Teladorsagia</taxon>
    </lineage>
</organism>
<accession>A0A2G9UMX5</accession>
<comment type="similarity">
    <text evidence="1">Belongs to the isochorismatase family.</text>
</comment>
<keyword evidence="2" id="KW-0378">Hydrolase</keyword>
<keyword evidence="4" id="KW-1185">Reference proteome</keyword>
<dbReference type="OrthoDB" id="167809at2759"/>
<evidence type="ECO:0000256" key="1">
    <source>
        <dbReference type="ARBA" id="ARBA00006336"/>
    </source>
</evidence>
<evidence type="ECO:0000313" key="4">
    <source>
        <dbReference type="Proteomes" id="UP000230423"/>
    </source>
</evidence>
<evidence type="ECO:0000313" key="3">
    <source>
        <dbReference type="EMBL" id="PIO70830.1"/>
    </source>
</evidence>
<proteinExistence type="inferred from homology"/>
<reference evidence="3 4" key="1">
    <citation type="submission" date="2015-09" db="EMBL/GenBank/DDBJ databases">
        <title>Draft genome of the parasitic nematode Teladorsagia circumcincta isolate WARC Sus (inbred).</title>
        <authorList>
            <person name="Mitreva M."/>
        </authorList>
    </citation>
    <scope>NUCLEOTIDE SEQUENCE [LARGE SCALE GENOMIC DNA]</scope>
    <source>
        <strain evidence="3 4">S</strain>
    </source>
</reference>
<dbReference type="EMBL" id="KZ346141">
    <property type="protein sequence ID" value="PIO70830.1"/>
    <property type="molecule type" value="Genomic_DNA"/>
</dbReference>
<dbReference type="InterPro" id="IPR036380">
    <property type="entry name" value="Isochorismatase-like_sf"/>
</dbReference>
<dbReference type="GO" id="GO:0016787">
    <property type="term" value="F:hydrolase activity"/>
    <property type="evidence" value="ECO:0007669"/>
    <property type="project" value="UniProtKB-KW"/>
</dbReference>
<name>A0A2G9UMX5_TELCI</name>
<dbReference type="PANTHER" id="PTHR11080">
    <property type="entry name" value="PYRAZINAMIDASE/NICOTINAMIDASE"/>
    <property type="match status" value="1"/>
</dbReference>
<dbReference type="InterPro" id="IPR052347">
    <property type="entry name" value="Isochorismatase_Nicotinamidase"/>
</dbReference>
<dbReference type="Gene3D" id="3.40.50.850">
    <property type="entry name" value="Isochorismatase-like"/>
    <property type="match status" value="1"/>
</dbReference>
<dbReference type="SUPFAM" id="SSF52499">
    <property type="entry name" value="Isochorismatase-like hydrolases"/>
    <property type="match status" value="1"/>
</dbReference>
<sequence>MPPLSLTLLKRRRKIFLPKSACKAKLLTGSARENPLDAIAPINALTSEHALDLVVFSQDWHPHNHISFVESAYDPDRKSKHDGPRKVLKAFESIQFEIPPVKQVLYPRHCVQNSFGAEIHADLTIPPAATFIRKGTRVLVDSYSVFNDNTGIQL</sequence>
<evidence type="ECO:0000256" key="2">
    <source>
        <dbReference type="ARBA" id="ARBA00022801"/>
    </source>
</evidence>
<dbReference type="Proteomes" id="UP000230423">
    <property type="component" value="Unassembled WGS sequence"/>
</dbReference>
<dbReference type="AlphaFoldDB" id="A0A2G9UMX5"/>